<feature type="binding site" evidence="6 7">
    <location>
        <position position="124"/>
    </location>
    <ligand>
        <name>S-adenosyl-L-methionine</name>
        <dbReference type="ChEBI" id="CHEBI:59789"/>
    </ligand>
</feature>
<keyword evidence="2 6" id="KW-0489">Methyltransferase</keyword>
<dbReference type="Pfam" id="PF00588">
    <property type="entry name" value="SpoU_methylase"/>
    <property type="match status" value="1"/>
</dbReference>
<name>A0AB74TSB4_9LACT</name>
<keyword evidence="5 6" id="KW-0819">tRNA processing</keyword>
<comment type="function">
    <text evidence="6">Could methylate the ribose at the nucleotide 34 wobble position in tRNA.</text>
</comment>
<comment type="similarity">
    <text evidence="6">Belongs to the class IV-like SAM-binding methyltransferase superfamily. RNA methyltransferase TrmH family. TrmL subfamily.</text>
</comment>
<dbReference type="HAMAP" id="MF_01885">
    <property type="entry name" value="tRNA_methyltr_TrmL"/>
    <property type="match status" value="1"/>
</dbReference>
<evidence type="ECO:0000256" key="4">
    <source>
        <dbReference type="ARBA" id="ARBA00022691"/>
    </source>
</evidence>
<dbReference type="AlphaFoldDB" id="A0AB74TSB4"/>
<accession>A0AB74TSB4</accession>
<dbReference type="PANTHER" id="PTHR42971:SF1">
    <property type="entry name" value="TRNA (CYTIDINE(34)-2'-O)-METHYLTRANSFERASE"/>
    <property type="match status" value="1"/>
</dbReference>
<feature type="binding site" evidence="6 7">
    <location>
        <position position="133"/>
    </location>
    <ligand>
        <name>S-adenosyl-L-methionine</name>
        <dbReference type="ChEBI" id="CHEBI:59789"/>
    </ligand>
</feature>
<evidence type="ECO:0000256" key="2">
    <source>
        <dbReference type="ARBA" id="ARBA00022603"/>
    </source>
</evidence>
<dbReference type="EC" id="2.1.1.207" evidence="6"/>
<dbReference type="InterPro" id="IPR029026">
    <property type="entry name" value="tRNA_m1G_MTases_N"/>
</dbReference>
<dbReference type="GO" id="GO:0008757">
    <property type="term" value="F:S-adenosylmethionine-dependent methyltransferase activity"/>
    <property type="evidence" value="ECO:0007669"/>
    <property type="project" value="UniProtKB-UniRule"/>
</dbReference>
<dbReference type="EMBL" id="CP142435">
    <property type="protein sequence ID" value="XBC49632.1"/>
    <property type="molecule type" value="Genomic_DNA"/>
</dbReference>
<dbReference type="GO" id="GO:0003723">
    <property type="term" value="F:RNA binding"/>
    <property type="evidence" value="ECO:0007669"/>
    <property type="project" value="InterPro"/>
</dbReference>
<keyword evidence="1 6" id="KW-0963">Cytoplasm</keyword>
<dbReference type="KEGG" id="dst:VUQ06_09140"/>
<dbReference type="GO" id="GO:0042802">
    <property type="term" value="F:identical protein binding"/>
    <property type="evidence" value="ECO:0007669"/>
    <property type="project" value="UniProtKB-ARBA"/>
</dbReference>
<keyword evidence="4 6" id="KW-0949">S-adenosyl-L-methionine</keyword>
<dbReference type="InterPro" id="IPR029028">
    <property type="entry name" value="Alpha/beta_knot_MTases"/>
</dbReference>
<dbReference type="GO" id="GO:0008175">
    <property type="term" value="F:tRNA methyltransferase activity"/>
    <property type="evidence" value="ECO:0007669"/>
    <property type="project" value="UniProtKB-UniRule"/>
</dbReference>
<evidence type="ECO:0000256" key="5">
    <source>
        <dbReference type="ARBA" id="ARBA00022694"/>
    </source>
</evidence>
<protein>
    <recommendedName>
        <fullName evidence="6">Putative tRNA (cytidine(34)-2'-O)-methyltransferase</fullName>
        <ecNumber evidence="6">2.1.1.207</ecNumber>
    </recommendedName>
    <alternativeName>
        <fullName evidence="6">tRNA (cytidine/uridine-2'-O-)-methyltransferase</fullName>
    </alternativeName>
</protein>
<evidence type="ECO:0000256" key="3">
    <source>
        <dbReference type="ARBA" id="ARBA00022679"/>
    </source>
</evidence>
<comment type="catalytic activity">
    <reaction evidence="6">
        <text>cytidine(34) in tRNA + S-adenosyl-L-methionine = 2'-O-methylcytidine(34) in tRNA + S-adenosyl-L-homocysteine + H(+)</text>
        <dbReference type="Rhea" id="RHEA:43084"/>
        <dbReference type="Rhea" id="RHEA-COMP:10331"/>
        <dbReference type="Rhea" id="RHEA-COMP:10332"/>
        <dbReference type="ChEBI" id="CHEBI:15378"/>
        <dbReference type="ChEBI" id="CHEBI:57856"/>
        <dbReference type="ChEBI" id="CHEBI:59789"/>
        <dbReference type="ChEBI" id="CHEBI:74495"/>
        <dbReference type="ChEBI" id="CHEBI:82748"/>
        <dbReference type="EC" id="2.1.1.207"/>
    </reaction>
</comment>
<evidence type="ECO:0000256" key="7">
    <source>
        <dbReference type="PIRSR" id="PIRSR029256-1"/>
    </source>
</evidence>
<dbReference type="GO" id="GO:0005737">
    <property type="term" value="C:cytoplasm"/>
    <property type="evidence" value="ECO:0007669"/>
    <property type="project" value="UniProtKB-SubCell"/>
</dbReference>
<dbReference type="Gene3D" id="3.40.1280.10">
    <property type="match status" value="1"/>
</dbReference>
<dbReference type="CDD" id="cd18094">
    <property type="entry name" value="SpoU-like_TrmL"/>
    <property type="match status" value="1"/>
</dbReference>
<dbReference type="FunFam" id="3.40.1280.10:FF:000002">
    <property type="entry name" value="Peptidylprolyl isomerase"/>
    <property type="match status" value="1"/>
</dbReference>
<dbReference type="PANTHER" id="PTHR42971">
    <property type="entry name" value="TRNA (CYTIDINE(34)-2'-O)-METHYLTRANSFERASE"/>
    <property type="match status" value="1"/>
</dbReference>
<sequence>MNHIVLYKPQIPPNTGNIARTCAGTNTVLHLIHPLGFDVTDRTLKRAGLDYWNELEIYHYRNLRAFLQQVDPKQLFLVSKFAPRVYSDVDLSDVDQDYYFLFGKETTGLPERFMRDYEEQCIRIPMDDTHIRSLNLSNTANIIIYEALRQQQFVGLDKTYTYDHDKLK</sequence>
<evidence type="ECO:0000313" key="9">
    <source>
        <dbReference type="EMBL" id="XBC49632.1"/>
    </source>
</evidence>
<dbReference type="PIRSF" id="PIRSF029256">
    <property type="entry name" value="SpoU_TrmH_prd"/>
    <property type="match status" value="1"/>
</dbReference>
<feature type="binding site" evidence="6 7">
    <location>
        <position position="78"/>
    </location>
    <ligand>
        <name>S-adenosyl-L-methionine</name>
        <dbReference type="ChEBI" id="CHEBI:59789"/>
    </ligand>
</feature>
<reference evidence="9" key="1">
    <citation type="submission" date="2023-12" db="EMBL/GenBank/DDBJ databases">
        <title>Dolosigranulum savutii sp. nov. isolated from human upper respiratory samples collected in Botswana.</title>
        <authorList>
            <person name="Kelly M.S."/>
        </authorList>
    </citation>
    <scope>NUCLEOTIDE SEQUENCE</scope>
    <source>
        <strain evidence="9">MSK294</strain>
    </source>
</reference>
<feature type="domain" description="tRNA/rRNA methyltransferase SpoU type" evidence="8">
    <location>
        <begin position="3"/>
        <end position="145"/>
    </location>
</feature>
<feature type="binding site" evidence="6 7">
    <location>
        <position position="103"/>
    </location>
    <ligand>
        <name>S-adenosyl-L-methionine</name>
        <dbReference type="ChEBI" id="CHEBI:59789"/>
    </ligand>
</feature>
<proteinExistence type="inferred from homology"/>
<gene>
    <name evidence="9" type="ORF">VUQ06_09140</name>
</gene>
<dbReference type="SUPFAM" id="SSF75217">
    <property type="entry name" value="alpha/beta knot"/>
    <property type="match status" value="1"/>
</dbReference>
<keyword evidence="3 6" id="KW-0808">Transferase</keyword>
<dbReference type="RefSeq" id="WP_347301389.1">
    <property type="nucleotide sequence ID" value="NZ_CP142435.1"/>
</dbReference>
<dbReference type="InterPro" id="IPR001537">
    <property type="entry name" value="SpoU_MeTrfase"/>
</dbReference>
<organism evidence="9">
    <name type="scientific">Dolosigranulum savutiense</name>
    <dbReference type="NCBI Taxonomy" id="3110288"/>
    <lineage>
        <taxon>Bacteria</taxon>
        <taxon>Bacillati</taxon>
        <taxon>Bacillota</taxon>
        <taxon>Bacilli</taxon>
        <taxon>Lactobacillales</taxon>
        <taxon>Carnobacteriaceae</taxon>
        <taxon>Dolosigranulum</taxon>
    </lineage>
</organism>
<evidence type="ECO:0000256" key="6">
    <source>
        <dbReference type="HAMAP-Rule" id="MF_01885"/>
    </source>
</evidence>
<evidence type="ECO:0000259" key="8">
    <source>
        <dbReference type="Pfam" id="PF00588"/>
    </source>
</evidence>
<dbReference type="GO" id="GO:0002130">
    <property type="term" value="P:wobble position ribose methylation"/>
    <property type="evidence" value="ECO:0007669"/>
    <property type="project" value="TreeGrafter"/>
</dbReference>
<dbReference type="InterPro" id="IPR016914">
    <property type="entry name" value="TrmL"/>
</dbReference>
<comment type="subcellular location">
    <subcellularLocation>
        <location evidence="6">Cytoplasm</location>
    </subcellularLocation>
</comment>
<evidence type="ECO:0000256" key="1">
    <source>
        <dbReference type="ARBA" id="ARBA00022490"/>
    </source>
</evidence>
<comment type="catalytic activity">
    <reaction evidence="6">
        <text>5-carboxymethylaminomethyluridine(34) in tRNA(Leu) + S-adenosyl-L-methionine = 5-carboxymethylaminomethyl-2'-O-methyluridine(34) in tRNA(Leu) + S-adenosyl-L-homocysteine + H(+)</text>
        <dbReference type="Rhea" id="RHEA:43088"/>
        <dbReference type="Rhea" id="RHEA-COMP:10333"/>
        <dbReference type="Rhea" id="RHEA-COMP:10334"/>
        <dbReference type="ChEBI" id="CHEBI:15378"/>
        <dbReference type="ChEBI" id="CHEBI:57856"/>
        <dbReference type="ChEBI" id="CHEBI:59789"/>
        <dbReference type="ChEBI" id="CHEBI:74508"/>
        <dbReference type="ChEBI" id="CHEBI:74511"/>
        <dbReference type="EC" id="2.1.1.207"/>
    </reaction>
</comment>